<dbReference type="SUPFAM" id="SSF46785">
    <property type="entry name" value="Winged helix' DNA-binding domain"/>
    <property type="match status" value="1"/>
</dbReference>
<dbReference type="EMBL" id="NJIH01000007">
    <property type="protein sequence ID" value="OWT59199.1"/>
    <property type="molecule type" value="Genomic_DNA"/>
</dbReference>
<evidence type="ECO:0000256" key="3">
    <source>
        <dbReference type="ARBA" id="ARBA00023163"/>
    </source>
</evidence>
<dbReference type="PANTHER" id="PTHR24567">
    <property type="entry name" value="CRP FAMILY TRANSCRIPTIONAL REGULATORY PROTEIN"/>
    <property type="match status" value="1"/>
</dbReference>
<feature type="domain" description="Cyclic nucleotide-binding" evidence="4">
    <location>
        <begin position="1"/>
        <end position="101"/>
    </location>
</feature>
<dbReference type="PROSITE" id="PS50042">
    <property type="entry name" value="CNMP_BINDING_3"/>
    <property type="match status" value="1"/>
</dbReference>
<dbReference type="Pfam" id="PF00027">
    <property type="entry name" value="cNMP_binding"/>
    <property type="match status" value="1"/>
</dbReference>
<dbReference type="PROSITE" id="PS51063">
    <property type="entry name" value="HTH_CRP_2"/>
    <property type="match status" value="1"/>
</dbReference>
<dbReference type="GO" id="GO:0003677">
    <property type="term" value="F:DNA binding"/>
    <property type="evidence" value="ECO:0007669"/>
    <property type="project" value="UniProtKB-KW"/>
</dbReference>
<dbReference type="InterPro" id="IPR000595">
    <property type="entry name" value="cNMP-bd_dom"/>
</dbReference>
<dbReference type="InterPro" id="IPR012318">
    <property type="entry name" value="HTH_CRP"/>
</dbReference>
<name>A0A225MJW4_9BURK</name>
<evidence type="ECO:0000313" key="7">
    <source>
        <dbReference type="Proteomes" id="UP000214603"/>
    </source>
</evidence>
<proteinExistence type="predicted"/>
<evidence type="ECO:0000313" key="6">
    <source>
        <dbReference type="EMBL" id="OWT59199.1"/>
    </source>
</evidence>
<evidence type="ECO:0000256" key="1">
    <source>
        <dbReference type="ARBA" id="ARBA00023015"/>
    </source>
</evidence>
<evidence type="ECO:0000256" key="2">
    <source>
        <dbReference type="ARBA" id="ARBA00023125"/>
    </source>
</evidence>
<keyword evidence="1" id="KW-0805">Transcription regulation</keyword>
<dbReference type="PANTHER" id="PTHR24567:SF74">
    <property type="entry name" value="HTH-TYPE TRANSCRIPTIONAL REGULATOR ARCR"/>
    <property type="match status" value="1"/>
</dbReference>
<dbReference type="InterPro" id="IPR014710">
    <property type="entry name" value="RmlC-like_jellyroll"/>
</dbReference>
<dbReference type="SMART" id="SM00100">
    <property type="entry name" value="cNMP"/>
    <property type="match status" value="1"/>
</dbReference>
<evidence type="ECO:0000259" key="4">
    <source>
        <dbReference type="PROSITE" id="PS50042"/>
    </source>
</evidence>
<organism evidence="6 7">
    <name type="scientific">Candidimonas nitroreducens</name>
    <dbReference type="NCBI Taxonomy" id="683354"/>
    <lineage>
        <taxon>Bacteria</taxon>
        <taxon>Pseudomonadati</taxon>
        <taxon>Pseudomonadota</taxon>
        <taxon>Betaproteobacteria</taxon>
        <taxon>Burkholderiales</taxon>
        <taxon>Alcaligenaceae</taxon>
        <taxon>Candidimonas</taxon>
    </lineage>
</organism>
<dbReference type="CDD" id="cd00092">
    <property type="entry name" value="HTH_CRP"/>
    <property type="match status" value="1"/>
</dbReference>
<evidence type="ECO:0000259" key="5">
    <source>
        <dbReference type="PROSITE" id="PS51063"/>
    </source>
</evidence>
<dbReference type="Proteomes" id="UP000214603">
    <property type="component" value="Unassembled WGS sequence"/>
</dbReference>
<dbReference type="CDD" id="cd00038">
    <property type="entry name" value="CAP_ED"/>
    <property type="match status" value="1"/>
</dbReference>
<dbReference type="SUPFAM" id="SSF51206">
    <property type="entry name" value="cAMP-binding domain-like"/>
    <property type="match status" value="1"/>
</dbReference>
<dbReference type="Gene3D" id="2.60.120.10">
    <property type="entry name" value="Jelly Rolls"/>
    <property type="match status" value="1"/>
</dbReference>
<dbReference type="SMART" id="SM00419">
    <property type="entry name" value="HTH_CRP"/>
    <property type="match status" value="1"/>
</dbReference>
<comment type="caution">
    <text evidence="6">The sequence shown here is derived from an EMBL/GenBank/DDBJ whole genome shotgun (WGS) entry which is preliminary data.</text>
</comment>
<evidence type="ECO:0008006" key="8">
    <source>
        <dbReference type="Google" id="ProtNLM"/>
    </source>
</evidence>
<sequence length="208" mass="23202">MDEHAAEVFLAAEHLGHCIQVPAHTTIYRQTEQGSTFFFVVRGRVQVEILQEDGSEFILELMGPRSLFGEGSALANMPRMSTASTLEPCTLIKFDYSVIKKSFPEHIEFATALMEVAAMKQCVLGLRIQFLAMPKSDLRIVELLNRLANLYGAKDAEGTRIHIPLTHELIAALTGTSRVTVTRTITKLKSEGVVMTKGRYFWVKSKNS</sequence>
<accession>A0A225MJW4</accession>
<keyword evidence="3" id="KW-0804">Transcription</keyword>
<dbReference type="InterPro" id="IPR018490">
    <property type="entry name" value="cNMP-bd_dom_sf"/>
</dbReference>
<dbReference type="InterPro" id="IPR036388">
    <property type="entry name" value="WH-like_DNA-bd_sf"/>
</dbReference>
<protein>
    <recommendedName>
        <fullName evidence="8">Crp/Fnr family transcriptional regulator</fullName>
    </recommendedName>
</protein>
<dbReference type="GO" id="GO:0005829">
    <property type="term" value="C:cytosol"/>
    <property type="evidence" value="ECO:0007669"/>
    <property type="project" value="TreeGrafter"/>
</dbReference>
<gene>
    <name evidence="6" type="ORF">CEY11_13540</name>
</gene>
<keyword evidence="7" id="KW-1185">Reference proteome</keyword>
<dbReference type="Gene3D" id="1.10.10.10">
    <property type="entry name" value="Winged helix-like DNA-binding domain superfamily/Winged helix DNA-binding domain"/>
    <property type="match status" value="1"/>
</dbReference>
<dbReference type="InterPro" id="IPR050397">
    <property type="entry name" value="Env_Response_Regulators"/>
</dbReference>
<dbReference type="Pfam" id="PF13545">
    <property type="entry name" value="HTH_Crp_2"/>
    <property type="match status" value="1"/>
</dbReference>
<keyword evidence="2" id="KW-0238">DNA-binding</keyword>
<reference evidence="7" key="1">
    <citation type="submission" date="2017-06" db="EMBL/GenBank/DDBJ databases">
        <title>Herbaspirillum phytohormonus sp. nov., isolated from the root nodule of Robinia pseudoacacia in lead-zinc mine.</title>
        <authorList>
            <person name="Fan M."/>
            <person name="Lin Y."/>
        </authorList>
    </citation>
    <scope>NUCLEOTIDE SEQUENCE [LARGE SCALE GENOMIC DNA]</scope>
    <source>
        <strain evidence="7">SC-089</strain>
    </source>
</reference>
<feature type="domain" description="HTH crp-type" evidence="5">
    <location>
        <begin position="134"/>
        <end position="207"/>
    </location>
</feature>
<dbReference type="AlphaFoldDB" id="A0A225MJW4"/>
<dbReference type="GO" id="GO:0003700">
    <property type="term" value="F:DNA-binding transcription factor activity"/>
    <property type="evidence" value="ECO:0007669"/>
    <property type="project" value="TreeGrafter"/>
</dbReference>
<dbReference type="InterPro" id="IPR036390">
    <property type="entry name" value="WH_DNA-bd_sf"/>
</dbReference>